<evidence type="ECO:0000256" key="2">
    <source>
        <dbReference type="ARBA" id="ARBA00008663"/>
    </source>
</evidence>
<feature type="domain" description="Pyruvate kinase barrel" evidence="12">
    <location>
        <begin position="3"/>
        <end position="325"/>
    </location>
</feature>
<proteinExistence type="inferred from homology"/>
<evidence type="ECO:0000256" key="11">
    <source>
        <dbReference type="ARBA" id="ARBA00023317"/>
    </source>
</evidence>
<dbReference type="Pfam" id="PF00224">
    <property type="entry name" value="PK"/>
    <property type="match status" value="1"/>
</dbReference>
<dbReference type="GO" id="GO:0030955">
    <property type="term" value="F:potassium ion binding"/>
    <property type="evidence" value="ECO:0007669"/>
    <property type="project" value="InterPro"/>
</dbReference>
<dbReference type="Gene3D" id="3.40.1380.20">
    <property type="entry name" value="Pyruvate kinase, C-terminal domain"/>
    <property type="match status" value="1"/>
</dbReference>
<dbReference type="GO" id="GO:0000287">
    <property type="term" value="F:magnesium ion binding"/>
    <property type="evidence" value="ECO:0007669"/>
    <property type="project" value="InterPro"/>
</dbReference>
<dbReference type="NCBIfam" id="TIGR01064">
    <property type="entry name" value="pyruv_kin"/>
    <property type="match status" value="1"/>
</dbReference>
<comment type="pathway">
    <text evidence="1">Carbohydrate degradation; glycolysis; pyruvate from D-glyceraldehyde 3-phosphate: step 5/5.</text>
</comment>
<keyword evidence="7 14" id="KW-0418">Kinase</keyword>
<sequence length="486" mass="52900">MERRTKIVATLGPSTDDPKVLDKLIEAGVDVVRLNFSHGTAEDHITRAENVRNRARAFGRQIGVLADLQGPKIRIDRFKGGEVVLEDGTTFILDASWPADAGTVERVGLTYKDLPNDVKRADLLLLDDGRIELWVDEVKGSEIHCKVKVGGKLSNNKGINRQGGGLSAPALTEKDKEDIKTAAKLEADYLAVSFPRCADDMNEARRLFREAGGQGGLMAKIERSEALEVIDEIIQASDAVMVARGDLGVEIGDAALPPVQKSIIKKARSLNRVVITATQMMESMIENQIPTRAEVFDVANSVFDGTDAVMLSAETAAGKYPAKAVAAMDRICLVAEKQQVTKRSDHRLNTRFERVDEAIAMSTMYAANHLEVKAIAALTESGSTPLWMSRISSGIPIFALTGHVSTRRKVTLYRGVYPISFDSKSRDHATINREAVDELKRRGVVRDGDLVIITKGDLMGEMGGTNAMKVLRVGEEAPPNDVCAIP</sequence>
<evidence type="ECO:0000256" key="8">
    <source>
        <dbReference type="ARBA" id="ARBA00022840"/>
    </source>
</evidence>
<dbReference type="NCBIfam" id="NF004491">
    <property type="entry name" value="PRK05826.1"/>
    <property type="match status" value="1"/>
</dbReference>
<dbReference type="InterPro" id="IPR015806">
    <property type="entry name" value="Pyrv_Knase_insert_dom_sf"/>
</dbReference>
<comment type="similarity">
    <text evidence="2">Belongs to the pyruvate kinase family.</text>
</comment>
<keyword evidence="8" id="KW-0067">ATP-binding</keyword>
<evidence type="ECO:0000256" key="10">
    <source>
        <dbReference type="ARBA" id="ARBA00023152"/>
    </source>
</evidence>
<dbReference type="InterPro" id="IPR015813">
    <property type="entry name" value="Pyrv/PenolPyrv_kinase-like_dom"/>
</dbReference>
<keyword evidence="10" id="KW-0324">Glycolysis</keyword>
<dbReference type="EMBL" id="UOFU01000053">
    <property type="protein sequence ID" value="VAW94544.1"/>
    <property type="molecule type" value="Genomic_DNA"/>
</dbReference>
<gene>
    <name evidence="14" type="ORF">MNBD_GAMMA20-1398</name>
</gene>
<dbReference type="InterPro" id="IPR015795">
    <property type="entry name" value="Pyrv_Knase_C"/>
</dbReference>
<evidence type="ECO:0000313" key="14">
    <source>
        <dbReference type="EMBL" id="VAW94544.1"/>
    </source>
</evidence>
<dbReference type="InterPro" id="IPR036918">
    <property type="entry name" value="Pyrv_Knase_C_sf"/>
</dbReference>
<dbReference type="InterPro" id="IPR040442">
    <property type="entry name" value="Pyrv_kinase-like_dom_sf"/>
</dbReference>
<dbReference type="InterPro" id="IPR011037">
    <property type="entry name" value="Pyrv_Knase-like_insert_dom_sf"/>
</dbReference>
<protein>
    <recommendedName>
        <fullName evidence="3">pyruvate kinase</fullName>
        <ecNumber evidence="3">2.7.1.40</ecNumber>
    </recommendedName>
</protein>
<organism evidence="14">
    <name type="scientific">hydrothermal vent metagenome</name>
    <dbReference type="NCBI Taxonomy" id="652676"/>
    <lineage>
        <taxon>unclassified sequences</taxon>
        <taxon>metagenomes</taxon>
        <taxon>ecological metagenomes</taxon>
    </lineage>
</organism>
<keyword evidence="4 14" id="KW-0808">Transferase</keyword>
<dbReference type="EC" id="2.7.1.40" evidence="3"/>
<dbReference type="SUPFAM" id="SSF50800">
    <property type="entry name" value="PK beta-barrel domain-like"/>
    <property type="match status" value="1"/>
</dbReference>
<reference evidence="14" key="1">
    <citation type="submission" date="2018-06" db="EMBL/GenBank/DDBJ databases">
        <authorList>
            <person name="Zhirakovskaya E."/>
        </authorList>
    </citation>
    <scope>NUCLEOTIDE SEQUENCE</scope>
</reference>
<dbReference type="GO" id="GO:0004743">
    <property type="term" value="F:pyruvate kinase activity"/>
    <property type="evidence" value="ECO:0007669"/>
    <property type="project" value="UniProtKB-EC"/>
</dbReference>
<dbReference type="GO" id="GO:0005524">
    <property type="term" value="F:ATP binding"/>
    <property type="evidence" value="ECO:0007669"/>
    <property type="project" value="UniProtKB-KW"/>
</dbReference>
<name>A0A3B1AKY9_9ZZZZ</name>
<dbReference type="PRINTS" id="PR01050">
    <property type="entry name" value="PYRUVTKNASE"/>
</dbReference>
<dbReference type="GO" id="GO:0016301">
    <property type="term" value="F:kinase activity"/>
    <property type="evidence" value="ECO:0007669"/>
    <property type="project" value="UniProtKB-KW"/>
</dbReference>
<dbReference type="Gene3D" id="3.20.20.60">
    <property type="entry name" value="Phosphoenolpyruvate-binding domains"/>
    <property type="match status" value="1"/>
</dbReference>
<dbReference type="FunFam" id="2.40.33.10:FF:000001">
    <property type="entry name" value="Pyruvate kinase"/>
    <property type="match status" value="1"/>
</dbReference>
<evidence type="ECO:0000256" key="6">
    <source>
        <dbReference type="ARBA" id="ARBA00022741"/>
    </source>
</evidence>
<dbReference type="AlphaFoldDB" id="A0A3B1AKY9"/>
<dbReference type="Pfam" id="PF02887">
    <property type="entry name" value="PK_C"/>
    <property type="match status" value="1"/>
</dbReference>
<evidence type="ECO:0000256" key="5">
    <source>
        <dbReference type="ARBA" id="ARBA00022723"/>
    </source>
</evidence>
<evidence type="ECO:0000256" key="9">
    <source>
        <dbReference type="ARBA" id="ARBA00022842"/>
    </source>
</evidence>
<keyword evidence="11 14" id="KW-0670">Pyruvate</keyword>
<dbReference type="SUPFAM" id="SSF51621">
    <property type="entry name" value="Phosphoenolpyruvate/pyruvate domain"/>
    <property type="match status" value="1"/>
</dbReference>
<evidence type="ECO:0000256" key="3">
    <source>
        <dbReference type="ARBA" id="ARBA00012142"/>
    </source>
</evidence>
<dbReference type="UniPathway" id="UPA00109">
    <property type="reaction ID" value="UER00188"/>
</dbReference>
<dbReference type="SUPFAM" id="SSF52935">
    <property type="entry name" value="PK C-terminal domain-like"/>
    <property type="match status" value="1"/>
</dbReference>
<dbReference type="InterPro" id="IPR001697">
    <property type="entry name" value="Pyr_Knase"/>
</dbReference>
<evidence type="ECO:0000256" key="7">
    <source>
        <dbReference type="ARBA" id="ARBA00022777"/>
    </source>
</evidence>
<accession>A0A3B1AKY9</accession>
<evidence type="ECO:0000256" key="4">
    <source>
        <dbReference type="ARBA" id="ARBA00022679"/>
    </source>
</evidence>
<feature type="domain" description="Pyruvate kinase C-terminal" evidence="13">
    <location>
        <begin position="357"/>
        <end position="471"/>
    </location>
</feature>
<keyword evidence="9" id="KW-0460">Magnesium</keyword>
<dbReference type="InterPro" id="IPR015793">
    <property type="entry name" value="Pyrv_Knase_brl"/>
</dbReference>
<evidence type="ECO:0000259" key="12">
    <source>
        <dbReference type="Pfam" id="PF00224"/>
    </source>
</evidence>
<dbReference type="Gene3D" id="2.40.33.10">
    <property type="entry name" value="PK beta-barrel domain-like"/>
    <property type="match status" value="1"/>
</dbReference>
<keyword evidence="5" id="KW-0479">Metal-binding</keyword>
<dbReference type="NCBIfam" id="NF004978">
    <property type="entry name" value="PRK06354.1"/>
    <property type="match status" value="1"/>
</dbReference>
<evidence type="ECO:0000259" key="13">
    <source>
        <dbReference type="Pfam" id="PF02887"/>
    </source>
</evidence>
<keyword evidence="6" id="KW-0547">Nucleotide-binding</keyword>
<dbReference type="PANTHER" id="PTHR11817">
    <property type="entry name" value="PYRUVATE KINASE"/>
    <property type="match status" value="1"/>
</dbReference>
<evidence type="ECO:0000256" key="1">
    <source>
        <dbReference type="ARBA" id="ARBA00004997"/>
    </source>
</evidence>